<feature type="signal peptide" evidence="6">
    <location>
        <begin position="1"/>
        <end position="16"/>
    </location>
</feature>
<dbReference type="InterPro" id="IPR016169">
    <property type="entry name" value="FAD-bd_PCMH_sub2"/>
</dbReference>
<feature type="domain" description="FAD-binding PCMH-type" evidence="7">
    <location>
        <begin position="116"/>
        <end position="298"/>
    </location>
</feature>
<comment type="cofactor">
    <cofactor evidence="1">
        <name>FAD</name>
        <dbReference type="ChEBI" id="CHEBI:57692"/>
    </cofactor>
</comment>
<dbReference type="PROSITE" id="PS51387">
    <property type="entry name" value="FAD_PCMH"/>
    <property type="match status" value="1"/>
</dbReference>
<reference evidence="8" key="1">
    <citation type="submission" date="2020-11" db="EMBL/GenBank/DDBJ databases">
        <authorList>
            <consortium name="DOE Joint Genome Institute"/>
            <person name="Ahrendt S."/>
            <person name="Riley R."/>
            <person name="Andreopoulos W."/>
            <person name="Labutti K."/>
            <person name="Pangilinan J."/>
            <person name="Ruiz-Duenas F.J."/>
            <person name="Barrasa J.M."/>
            <person name="Sanchez-Garcia M."/>
            <person name="Camarero S."/>
            <person name="Miyauchi S."/>
            <person name="Serrano A."/>
            <person name="Linde D."/>
            <person name="Babiker R."/>
            <person name="Drula E."/>
            <person name="Ayuso-Fernandez I."/>
            <person name="Pacheco R."/>
            <person name="Padilla G."/>
            <person name="Ferreira P."/>
            <person name="Barriuso J."/>
            <person name="Kellner H."/>
            <person name="Castanera R."/>
            <person name="Alfaro M."/>
            <person name="Ramirez L."/>
            <person name="Pisabarro A.G."/>
            <person name="Kuo A."/>
            <person name="Tritt A."/>
            <person name="Lipzen A."/>
            <person name="He G."/>
            <person name="Yan M."/>
            <person name="Ng V."/>
            <person name="Cullen D."/>
            <person name="Martin F."/>
            <person name="Rosso M.-N."/>
            <person name="Henrissat B."/>
            <person name="Hibbett D."/>
            <person name="Martinez A.T."/>
            <person name="Grigoriev I.V."/>
        </authorList>
    </citation>
    <scope>NUCLEOTIDE SEQUENCE</scope>
    <source>
        <strain evidence="8">CBS 247.69</strain>
    </source>
</reference>
<evidence type="ECO:0000256" key="1">
    <source>
        <dbReference type="ARBA" id="ARBA00001974"/>
    </source>
</evidence>
<dbReference type="AlphaFoldDB" id="A0A9P5XX86"/>
<organism evidence="8 9">
    <name type="scientific">Collybia nuda</name>
    <dbReference type="NCBI Taxonomy" id="64659"/>
    <lineage>
        <taxon>Eukaryota</taxon>
        <taxon>Fungi</taxon>
        <taxon>Dikarya</taxon>
        <taxon>Basidiomycota</taxon>
        <taxon>Agaricomycotina</taxon>
        <taxon>Agaricomycetes</taxon>
        <taxon>Agaricomycetidae</taxon>
        <taxon>Agaricales</taxon>
        <taxon>Tricholomatineae</taxon>
        <taxon>Clitocybaceae</taxon>
        <taxon>Collybia</taxon>
    </lineage>
</organism>
<dbReference type="InterPro" id="IPR016166">
    <property type="entry name" value="FAD-bd_PCMH"/>
</dbReference>
<feature type="chain" id="PRO_5040503301" description="FAD-binding PCMH-type domain-containing protein" evidence="6">
    <location>
        <begin position="17"/>
        <end position="436"/>
    </location>
</feature>
<dbReference type="InterPro" id="IPR036318">
    <property type="entry name" value="FAD-bd_PCMH-like_sf"/>
</dbReference>
<keyword evidence="6" id="KW-0732">Signal</keyword>
<sequence length="436" mass="46699">MKIPWVILTFLHITISQPSSRCIYGEECWPKESDFFHLASQLSQPLLHPKPPGSACYPINNPSGKCSEAIENAHNGRWRSGQPGSMQAPFLETFTFPNGTVSACYINATLGFPCSQGSIPEIGVDARSVQDVQATVRFASKHNLRLVVKNTGAFFLATTTSGGARVVEAFYFECTTLRTSPIVHPSPLQKLLGLTVSAGVQWYEAYDAAEAQGRTIVGASGVTVGAAGGWVMGNGNGDLSPRHGLGVDNIVEFEVVTANGTNLIVNTYKNADLFWALRGGGGGTYAVVLSATHITHDLVPLTAIGGFANFTSPNIAKSVITEFIRIHPSLADSGWGGSSFFSQGLLSYLFAAPNVTVTEANTILEPFLAFTRNTTGQEVRNDVIPYNSYYAWFSASFSRDGDTGHNTELGSRLLPRDLSEQDPGKVADILLALPAT</sequence>
<accession>A0A9P5XX86</accession>
<evidence type="ECO:0000256" key="6">
    <source>
        <dbReference type="SAM" id="SignalP"/>
    </source>
</evidence>
<keyword evidence="5" id="KW-0560">Oxidoreductase</keyword>
<dbReference type="OrthoDB" id="9983560at2759"/>
<keyword evidence="9" id="KW-1185">Reference proteome</keyword>
<comment type="similarity">
    <text evidence="2">Belongs to the oxygen-dependent FAD-linked oxidoreductase family.</text>
</comment>
<evidence type="ECO:0000256" key="2">
    <source>
        <dbReference type="ARBA" id="ARBA00005466"/>
    </source>
</evidence>
<dbReference type="PANTHER" id="PTHR42973">
    <property type="entry name" value="BINDING OXIDOREDUCTASE, PUTATIVE (AFU_ORTHOLOGUE AFUA_1G17690)-RELATED"/>
    <property type="match status" value="1"/>
</dbReference>
<dbReference type="InterPro" id="IPR050416">
    <property type="entry name" value="FAD-linked_Oxidoreductase"/>
</dbReference>
<evidence type="ECO:0000256" key="5">
    <source>
        <dbReference type="ARBA" id="ARBA00023002"/>
    </source>
</evidence>
<name>A0A9P5XX86_9AGAR</name>
<gene>
    <name evidence="8" type="ORF">BDZ94DRAFT_1313486</name>
</gene>
<protein>
    <recommendedName>
        <fullName evidence="7">FAD-binding PCMH-type domain-containing protein</fullName>
    </recommendedName>
</protein>
<dbReference type="Proteomes" id="UP000807353">
    <property type="component" value="Unassembled WGS sequence"/>
</dbReference>
<comment type="caution">
    <text evidence="8">The sequence shown here is derived from an EMBL/GenBank/DDBJ whole genome shotgun (WGS) entry which is preliminary data.</text>
</comment>
<dbReference type="InterPro" id="IPR006094">
    <property type="entry name" value="Oxid_FAD_bind_N"/>
</dbReference>
<keyword evidence="4" id="KW-0274">FAD</keyword>
<dbReference type="GO" id="GO:0071949">
    <property type="term" value="F:FAD binding"/>
    <property type="evidence" value="ECO:0007669"/>
    <property type="project" value="InterPro"/>
</dbReference>
<dbReference type="EMBL" id="MU150346">
    <property type="protein sequence ID" value="KAF9458247.1"/>
    <property type="molecule type" value="Genomic_DNA"/>
</dbReference>
<keyword evidence="3" id="KW-0285">Flavoprotein</keyword>
<dbReference type="Gene3D" id="3.30.465.10">
    <property type="match status" value="1"/>
</dbReference>
<evidence type="ECO:0000313" key="8">
    <source>
        <dbReference type="EMBL" id="KAF9458247.1"/>
    </source>
</evidence>
<evidence type="ECO:0000313" key="9">
    <source>
        <dbReference type="Proteomes" id="UP000807353"/>
    </source>
</evidence>
<proteinExistence type="inferred from homology"/>
<dbReference type="PANTHER" id="PTHR42973:SF39">
    <property type="entry name" value="FAD-BINDING PCMH-TYPE DOMAIN-CONTAINING PROTEIN"/>
    <property type="match status" value="1"/>
</dbReference>
<dbReference type="SUPFAM" id="SSF56176">
    <property type="entry name" value="FAD-binding/transporter-associated domain-like"/>
    <property type="match status" value="1"/>
</dbReference>
<evidence type="ECO:0000256" key="3">
    <source>
        <dbReference type="ARBA" id="ARBA00022630"/>
    </source>
</evidence>
<evidence type="ECO:0000259" key="7">
    <source>
        <dbReference type="PROSITE" id="PS51387"/>
    </source>
</evidence>
<dbReference type="GO" id="GO:0016491">
    <property type="term" value="F:oxidoreductase activity"/>
    <property type="evidence" value="ECO:0007669"/>
    <property type="project" value="UniProtKB-KW"/>
</dbReference>
<dbReference type="Pfam" id="PF01565">
    <property type="entry name" value="FAD_binding_4"/>
    <property type="match status" value="1"/>
</dbReference>
<evidence type="ECO:0000256" key="4">
    <source>
        <dbReference type="ARBA" id="ARBA00022827"/>
    </source>
</evidence>